<dbReference type="InterPro" id="IPR009057">
    <property type="entry name" value="Homeodomain-like_sf"/>
</dbReference>
<protein>
    <submittedName>
        <fullName evidence="5">AraC family transcriptional regulator</fullName>
    </submittedName>
</protein>
<organism evidence="5 6">
    <name type="scientific">Dokdonella fugitiva</name>
    <dbReference type="NCBI Taxonomy" id="328517"/>
    <lineage>
        <taxon>Bacteria</taxon>
        <taxon>Pseudomonadati</taxon>
        <taxon>Pseudomonadota</taxon>
        <taxon>Gammaproteobacteria</taxon>
        <taxon>Lysobacterales</taxon>
        <taxon>Rhodanobacteraceae</taxon>
        <taxon>Dokdonella</taxon>
    </lineage>
</organism>
<dbReference type="Pfam" id="PF14526">
    <property type="entry name" value="Cass2"/>
    <property type="match status" value="1"/>
</dbReference>
<dbReference type="PANTHER" id="PTHR47504">
    <property type="entry name" value="RIGHT ORIGIN-BINDING PROTEIN"/>
    <property type="match status" value="1"/>
</dbReference>
<accession>A0A839ESJ1</accession>
<sequence length="287" mass="31589">MPSRSTTAPDIATTLAWIEAHLDDALTLDRIAAHAGLSSFYFSRLFTARTGRSVMAHVRNLRLVRAARRLADDPSIGLTDLAFDSGFESQEAFIRAFQRLFGTTPGRMKFAYGTTMPAPVRARRAPVAVNVERLPGLVERDAFTLFGLQHRFEDDTQLAIPGLWERFAERTAAFGRPRGAYGVIFDPDPANGAFEYMAGMPPVDGLDAVADLRSLRIAANTYVVFRMTLDAGPVHPQILAANEAVWAERLPASGLEAIEAPDFEYYDARFRPGERGSVVDYHVPVSA</sequence>
<gene>
    <name evidence="5" type="ORF">FHW12_000916</name>
</gene>
<evidence type="ECO:0000256" key="2">
    <source>
        <dbReference type="ARBA" id="ARBA00023125"/>
    </source>
</evidence>
<dbReference type="PRINTS" id="PR00032">
    <property type="entry name" value="HTHARAC"/>
</dbReference>
<feature type="domain" description="HTH araC/xylS-type" evidence="4">
    <location>
        <begin position="12"/>
        <end position="111"/>
    </location>
</feature>
<dbReference type="SUPFAM" id="SSF55136">
    <property type="entry name" value="Probable bacterial effector-binding domain"/>
    <property type="match status" value="1"/>
</dbReference>
<name>A0A839ESJ1_9GAMM</name>
<dbReference type="InterPro" id="IPR029441">
    <property type="entry name" value="Cass2"/>
</dbReference>
<dbReference type="RefSeq" id="WP_182529778.1">
    <property type="nucleotide sequence ID" value="NZ_JACGXL010000001.1"/>
</dbReference>
<dbReference type="PANTHER" id="PTHR47504:SF5">
    <property type="entry name" value="RIGHT ORIGIN-BINDING PROTEIN"/>
    <property type="match status" value="1"/>
</dbReference>
<dbReference type="InterPro" id="IPR010499">
    <property type="entry name" value="AraC_E-bd"/>
</dbReference>
<dbReference type="EMBL" id="JACGXL010000001">
    <property type="protein sequence ID" value="MBA8886725.1"/>
    <property type="molecule type" value="Genomic_DNA"/>
</dbReference>
<dbReference type="SMART" id="SM00871">
    <property type="entry name" value="AraC_E_bind"/>
    <property type="match status" value="1"/>
</dbReference>
<evidence type="ECO:0000313" key="5">
    <source>
        <dbReference type="EMBL" id="MBA8886725.1"/>
    </source>
</evidence>
<dbReference type="AlphaFoldDB" id="A0A839ESJ1"/>
<keyword evidence="3" id="KW-0804">Transcription</keyword>
<dbReference type="SUPFAM" id="SSF46689">
    <property type="entry name" value="Homeodomain-like"/>
    <property type="match status" value="2"/>
</dbReference>
<dbReference type="GO" id="GO:0043565">
    <property type="term" value="F:sequence-specific DNA binding"/>
    <property type="evidence" value="ECO:0007669"/>
    <property type="project" value="InterPro"/>
</dbReference>
<dbReference type="InterPro" id="IPR018062">
    <property type="entry name" value="HTH_AraC-typ_CS"/>
</dbReference>
<dbReference type="Pfam" id="PF12833">
    <property type="entry name" value="HTH_18"/>
    <property type="match status" value="1"/>
</dbReference>
<keyword evidence="6" id="KW-1185">Reference proteome</keyword>
<dbReference type="PROSITE" id="PS00041">
    <property type="entry name" value="HTH_ARAC_FAMILY_1"/>
    <property type="match status" value="1"/>
</dbReference>
<dbReference type="InterPro" id="IPR018060">
    <property type="entry name" value="HTH_AraC"/>
</dbReference>
<evidence type="ECO:0000256" key="3">
    <source>
        <dbReference type="ARBA" id="ARBA00023163"/>
    </source>
</evidence>
<dbReference type="SMART" id="SM00342">
    <property type="entry name" value="HTH_ARAC"/>
    <property type="match status" value="1"/>
</dbReference>
<comment type="caution">
    <text evidence="5">The sequence shown here is derived from an EMBL/GenBank/DDBJ whole genome shotgun (WGS) entry which is preliminary data.</text>
</comment>
<evidence type="ECO:0000256" key="1">
    <source>
        <dbReference type="ARBA" id="ARBA00023015"/>
    </source>
</evidence>
<dbReference type="InterPro" id="IPR020449">
    <property type="entry name" value="Tscrpt_reg_AraC-type_HTH"/>
</dbReference>
<dbReference type="InterPro" id="IPR050959">
    <property type="entry name" value="MarA-like"/>
</dbReference>
<dbReference type="InterPro" id="IPR011256">
    <property type="entry name" value="Reg_factor_effector_dom_sf"/>
</dbReference>
<keyword evidence="1" id="KW-0805">Transcription regulation</keyword>
<dbReference type="PROSITE" id="PS01124">
    <property type="entry name" value="HTH_ARAC_FAMILY_2"/>
    <property type="match status" value="1"/>
</dbReference>
<proteinExistence type="predicted"/>
<evidence type="ECO:0000259" key="4">
    <source>
        <dbReference type="PROSITE" id="PS01124"/>
    </source>
</evidence>
<evidence type="ECO:0000313" key="6">
    <source>
        <dbReference type="Proteomes" id="UP000550401"/>
    </source>
</evidence>
<dbReference type="Proteomes" id="UP000550401">
    <property type="component" value="Unassembled WGS sequence"/>
</dbReference>
<keyword evidence="2" id="KW-0238">DNA-binding</keyword>
<reference evidence="5 6" key="1">
    <citation type="submission" date="2020-07" db="EMBL/GenBank/DDBJ databases">
        <title>Genomic Encyclopedia of Type Strains, Phase IV (KMG-V): Genome sequencing to study the core and pangenomes of soil and plant-associated prokaryotes.</title>
        <authorList>
            <person name="Whitman W."/>
        </authorList>
    </citation>
    <scope>NUCLEOTIDE SEQUENCE [LARGE SCALE GENOMIC DNA]</scope>
    <source>
        <strain evidence="5 6">RH2WT43</strain>
    </source>
</reference>
<dbReference type="Gene3D" id="1.10.10.60">
    <property type="entry name" value="Homeodomain-like"/>
    <property type="match status" value="1"/>
</dbReference>
<dbReference type="Gene3D" id="3.20.80.10">
    <property type="entry name" value="Regulatory factor, effector binding domain"/>
    <property type="match status" value="1"/>
</dbReference>
<dbReference type="GO" id="GO:0003700">
    <property type="term" value="F:DNA-binding transcription factor activity"/>
    <property type="evidence" value="ECO:0007669"/>
    <property type="project" value="InterPro"/>
</dbReference>